<evidence type="ECO:0000313" key="12">
    <source>
        <dbReference type="EMBL" id="RKO99337.1"/>
    </source>
</evidence>
<dbReference type="Pfam" id="PF02064">
    <property type="entry name" value="MAS20"/>
    <property type="match status" value="1"/>
</dbReference>
<proteinExistence type="inferred from homology"/>
<dbReference type="PIRSF" id="PIRSF037707">
    <property type="entry name" value="MAS20_rcpt"/>
    <property type="match status" value="1"/>
</dbReference>
<dbReference type="Proteomes" id="UP000274922">
    <property type="component" value="Unassembled WGS sequence"/>
</dbReference>
<feature type="transmembrane region" description="Helical" evidence="11">
    <location>
        <begin position="6"/>
        <end position="23"/>
    </location>
</feature>
<evidence type="ECO:0000256" key="5">
    <source>
        <dbReference type="ARBA" id="ARBA00022787"/>
    </source>
</evidence>
<keyword evidence="13" id="KW-1185">Reference proteome</keyword>
<keyword evidence="9 11" id="KW-0472">Membrane</keyword>
<dbReference type="SUPFAM" id="SSF47157">
    <property type="entry name" value="Mitochondrial import receptor subunit Tom20"/>
    <property type="match status" value="1"/>
</dbReference>
<dbReference type="STRING" id="1555241.A0A4V1IU51"/>
<evidence type="ECO:0000256" key="1">
    <source>
        <dbReference type="ARBA" id="ARBA00004572"/>
    </source>
</evidence>
<feature type="non-terminal residue" evidence="12">
    <location>
        <position position="1"/>
    </location>
</feature>
<dbReference type="InterPro" id="IPR002056">
    <property type="entry name" value="MAS20"/>
</dbReference>
<keyword evidence="6" id="KW-0653">Protein transport</keyword>
<evidence type="ECO:0000256" key="4">
    <source>
        <dbReference type="ARBA" id="ARBA00022692"/>
    </source>
</evidence>
<feature type="non-terminal residue" evidence="12">
    <location>
        <position position="171"/>
    </location>
</feature>
<evidence type="ECO:0000256" key="10">
    <source>
        <dbReference type="SAM" id="MobiDB-lite"/>
    </source>
</evidence>
<keyword evidence="3" id="KW-0813">Transport</keyword>
<protein>
    <submittedName>
        <fullName evidence="12">Uncharacterized protein</fullName>
    </submittedName>
</protein>
<evidence type="ECO:0000256" key="7">
    <source>
        <dbReference type="ARBA" id="ARBA00022989"/>
    </source>
</evidence>
<comment type="subcellular location">
    <subcellularLocation>
        <location evidence="1">Mitochondrion outer membrane</location>
        <topology evidence="1">Single-pass membrane protein</topology>
    </subcellularLocation>
</comment>
<dbReference type="PANTHER" id="PTHR12430">
    <property type="entry name" value="MITOCHONDRIAL IMPORT RECEPTOR SUBUNIT TOM20"/>
    <property type="match status" value="1"/>
</dbReference>
<evidence type="ECO:0000256" key="3">
    <source>
        <dbReference type="ARBA" id="ARBA00022448"/>
    </source>
</evidence>
<dbReference type="GO" id="GO:0006605">
    <property type="term" value="P:protein targeting"/>
    <property type="evidence" value="ECO:0007669"/>
    <property type="project" value="InterPro"/>
</dbReference>
<organism evidence="12 13">
    <name type="scientific">Caulochytrium protostelioides</name>
    <dbReference type="NCBI Taxonomy" id="1555241"/>
    <lineage>
        <taxon>Eukaryota</taxon>
        <taxon>Fungi</taxon>
        <taxon>Fungi incertae sedis</taxon>
        <taxon>Chytridiomycota</taxon>
        <taxon>Chytridiomycota incertae sedis</taxon>
        <taxon>Chytridiomycetes</taxon>
        <taxon>Caulochytriales</taxon>
        <taxon>Caulochytriaceae</taxon>
        <taxon>Caulochytrium</taxon>
    </lineage>
</organism>
<dbReference type="GO" id="GO:0008320">
    <property type="term" value="F:protein transmembrane transporter activity"/>
    <property type="evidence" value="ECO:0007669"/>
    <property type="project" value="TreeGrafter"/>
</dbReference>
<dbReference type="GO" id="GO:0005742">
    <property type="term" value="C:mitochondrial outer membrane translocase complex"/>
    <property type="evidence" value="ECO:0007669"/>
    <property type="project" value="InterPro"/>
</dbReference>
<dbReference type="GO" id="GO:0030150">
    <property type="term" value="P:protein import into mitochondrial matrix"/>
    <property type="evidence" value="ECO:0007669"/>
    <property type="project" value="TreeGrafter"/>
</dbReference>
<dbReference type="GO" id="GO:0030943">
    <property type="term" value="F:mitochondrion targeting sequence binding"/>
    <property type="evidence" value="ECO:0007669"/>
    <property type="project" value="TreeGrafter"/>
</dbReference>
<keyword evidence="7 11" id="KW-1133">Transmembrane helix</keyword>
<keyword evidence="8" id="KW-0496">Mitochondrion</keyword>
<accession>A0A4V1IU51</accession>
<dbReference type="PANTHER" id="PTHR12430:SF0">
    <property type="entry name" value="TRANSLOCASE OF OUTER MITOCHONDRIAL MEMBRANE 20"/>
    <property type="match status" value="1"/>
</dbReference>
<evidence type="ECO:0000256" key="9">
    <source>
        <dbReference type="ARBA" id="ARBA00023136"/>
    </source>
</evidence>
<dbReference type="AlphaFoldDB" id="A0A4V1IU51"/>
<evidence type="ECO:0000256" key="11">
    <source>
        <dbReference type="SAM" id="Phobius"/>
    </source>
</evidence>
<keyword evidence="4 11" id="KW-0812">Transmembrane</keyword>
<dbReference type="EMBL" id="ML014294">
    <property type="protein sequence ID" value="RKO99337.1"/>
    <property type="molecule type" value="Genomic_DNA"/>
</dbReference>
<dbReference type="GO" id="GO:0006886">
    <property type="term" value="P:intracellular protein transport"/>
    <property type="evidence" value="ECO:0007669"/>
    <property type="project" value="InterPro"/>
</dbReference>
<dbReference type="PRINTS" id="PR00351">
    <property type="entry name" value="OM20RECEPTOR"/>
</dbReference>
<comment type="similarity">
    <text evidence="2">Belongs to the Tom20 family.</text>
</comment>
<reference evidence="13" key="1">
    <citation type="journal article" date="2018" name="Nat. Microbiol.">
        <title>Leveraging single-cell genomics to expand the fungal tree of life.</title>
        <authorList>
            <person name="Ahrendt S.R."/>
            <person name="Quandt C.A."/>
            <person name="Ciobanu D."/>
            <person name="Clum A."/>
            <person name="Salamov A."/>
            <person name="Andreopoulos B."/>
            <person name="Cheng J.F."/>
            <person name="Woyke T."/>
            <person name="Pelin A."/>
            <person name="Henrissat B."/>
            <person name="Reynolds N.K."/>
            <person name="Benny G.L."/>
            <person name="Smith M.E."/>
            <person name="James T.Y."/>
            <person name="Grigoriev I.V."/>
        </authorList>
    </citation>
    <scope>NUCLEOTIDE SEQUENCE [LARGE SCALE GENOMIC DNA]</scope>
    <source>
        <strain evidence="13">ATCC 52028</strain>
    </source>
</reference>
<dbReference type="Gene3D" id="1.20.960.10">
    <property type="entry name" value="Mitochondrial outer membrane translocase complex, subunit Tom20 domain"/>
    <property type="match status" value="1"/>
</dbReference>
<gene>
    <name evidence="12" type="ORF">CXG81DRAFT_3542</name>
</gene>
<name>A0A4V1IU51_9FUNG</name>
<dbReference type="GO" id="GO:0016031">
    <property type="term" value="P:tRNA import into mitochondrion"/>
    <property type="evidence" value="ECO:0007669"/>
    <property type="project" value="TreeGrafter"/>
</dbReference>
<evidence type="ECO:0000256" key="6">
    <source>
        <dbReference type="ARBA" id="ARBA00022927"/>
    </source>
</evidence>
<sequence>NTTLAAVAGVGIAAVGYVAWFDYRRRHDAGFRRQLRKEREAVRAKSQRQAKQGPGVSPLLGDLSDVPPERQPTSPQEHEAYFMELLSTGERLLGMGPSRFDAAAVCYFRALKIYPDPMKLLEVLQQTMPEPVMNKILMLLSEDVRKQTQAQAQAKAAKPKAAAAAAAAEAE</sequence>
<evidence type="ECO:0000256" key="2">
    <source>
        <dbReference type="ARBA" id="ARBA00005792"/>
    </source>
</evidence>
<dbReference type="InterPro" id="IPR023392">
    <property type="entry name" value="Tom20_dom_sf"/>
</dbReference>
<keyword evidence="5" id="KW-1000">Mitochondrion outer membrane</keyword>
<evidence type="ECO:0000256" key="8">
    <source>
        <dbReference type="ARBA" id="ARBA00023128"/>
    </source>
</evidence>
<feature type="region of interest" description="Disordered" evidence="10">
    <location>
        <begin position="40"/>
        <end position="76"/>
    </location>
</feature>
<evidence type="ECO:0000313" key="13">
    <source>
        <dbReference type="Proteomes" id="UP000274922"/>
    </source>
</evidence>
<dbReference type="OrthoDB" id="2154253at2759"/>